<sequence>MGYQDLDAHLLTPKRFVTLAHLNQVEQADYPALQEVTGMTTPDLSKIIRDLEARGLIEVNKLRKNRYSYTLVELSADGRKQFGRLMQTLTETAGKAPGSAQ</sequence>
<evidence type="ECO:0000313" key="2">
    <source>
        <dbReference type="EMBL" id="MFD1717445.1"/>
    </source>
</evidence>
<gene>
    <name evidence="2" type="ORF">ACFSE6_06340</name>
</gene>
<keyword evidence="3" id="KW-1185">Reference proteome</keyword>
<feature type="domain" description="Winged helix DNA-binding" evidence="1">
    <location>
        <begin position="15"/>
        <end position="91"/>
    </location>
</feature>
<dbReference type="RefSeq" id="WP_388003688.1">
    <property type="nucleotide sequence ID" value="NZ_JBHUEE010000002.1"/>
</dbReference>
<dbReference type="Proteomes" id="UP001597277">
    <property type="component" value="Unassembled WGS sequence"/>
</dbReference>
<dbReference type="Pfam" id="PF13601">
    <property type="entry name" value="HTH_34"/>
    <property type="match status" value="1"/>
</dbReference>
<dbReference type="InterPro" id="IPR036388">
    <property type="entry name" value="WH-like_DNA-bd_sf"/>
</dbReference>
<accession>A0ABW4L496</accession>
<dbReference type="EMBL" id="JBHUEE010000002">
    <property type="protein sequence ID" value="MFD1717445.1"/>
    <property type="molecule type" value="Genomic_DNA"/>
</dbReference>
<dbReference type="InterPro" id="IPR027395">
    <property type="entry name" value="WH_DNA-bd_dom"/>
</dbReference>
<protein>
    <submittedName>
        <fullName evidence="2">Transcriptional regulator</fullName>
    </submittedName>
</protein>
<dbReference type="PANTHER" id="PTHR37318">
    <property type="entry name" value="BSL7504 PROTEIN"/>
    <property type="match status" value="1"/>
</dbReference>
<proteinExistence type="predicted"/>
<dbReference type="PANTHER" id="PTHR37318:SF1">
    <property type="entry name" value="BSL7504 PROTEIN"/>
    <property type="match status" value="1"/>
</dbReference>
<organism evidence="2 3">
    <name type="scientific">Georgenia deserti</name>
    <dbReference type="NCBI Taxonomy" id="2093781"/>
    <lineage>
        <taxon>Bacteria</taxon>
        <taxon>Bacillati</taxon>
        <taxon>Actinomycetota</taxon>
        <taxon>Actinomycetes</taxon>
        <taxon>Micrococcales</taxon>
        <taxon>Bogoriellaceae</taxon>
        <taxon>Georgenia</taxon>
    </lineage>
</organism>
<dbReference type="Gene3D" id="1.10.10.10">
    <property type="entry name" value="Winged helix-like DNA-binding domain superfamily/Winged helix DNA-binding domain"/>
    <property type="match status" value="1"/>
</dbReference>
<evidence type="ECO:0000313" key="3">
    <source>
        <dbReference type="Proteomes" id="UP001597277"/>
    </source>
</evidence>
<dbReference type="SUPFAM" id="SSF46785">
    <property type="entry name" value="Winged helix' DNA-binding domain"/>
    <property type="match status" value="1"/>
</dbReference>
<name>A0ABW4L496_9MICO</name>
<comment type="caution">
    <text evidence="2">The sequence shown here is derived from an EMBL/GenBank/DDBJ whole genome shotgun (WGS) entry which is preliminary data.</text>
</comment>
<reference evidence="3" key="1">
    <citation type="journal article" date="2019" name="Int. J. Syst. Evol. Microbiol.">
        <title>The Global Catalogue of Microorganisms (GCM) 10K type strain sequencing project: providing services to taxonomists for standard genome sequencing and annotation.</title>
        <authorList>
            <consortium name="The Broad Institute Genomics Platform"/>
            <consortium name="The Broad Institute Genome Sequencing Center for Infectious Disease"/>
            <person name="Wu L."/>
            <person name="Ma J."/>
        </authorList>
    </citation>
    <scope>NUCLEOTIDE SEQUENCE [LARGE SCALE GENOMIC DNA]</scope>
    <source>
        <strain evidence="3">JCM 17130</strain>
    </source>
</reference>
<evidence type="ECO:0000259" key="1">
    <source>
        <dbReference type="Pfam" id="PF13601"/>
    </source>
</evidence>
<dbReference type="InterPro" id="IPR036390">
    <property type="entry name" value="WH_DNA-bd_sf"/>
</dbReference>